<keyword evidence="4" id="KW-0548">Nucleotidyltransferase</keyword>
<organism evidence="12">
    <name type="scientific">Eutreptiella pomquetensis</name>
    <dbReference type="NCBI Taxonomy" id="215699"/>
    <lineage>
        <taxon>Eukaryota</taxon>
        <taxon>Discoba</taxon>
        <taxon>Euglenozoa</taxon>
        <taxon>Euglenida</taxon>
        <taxon>Spirocuta</taxon>
        <taxon>Euglenophyceae</taxon>
        <taxon>Eutreptiales</taxon>
        <taxon>Eutreptiaceae</taxon>
        <taxon>Eutreptiella</taxon>
    </lineage>
</organism>
<evidence type="ECO:0000256" key="4">
    <source>
        <dbReference type="ARBA" id="ARBA00022695"/>
    </source>
</evidence>
<dbReference type="Gene3D" id="1.10.150.390">
    <property type="match status" value="1"/>
</dbReference>
<keyword evidence="3" id="KW-0808">Transferase</keyword>
<dbReference type="Gene3D" id="1.10.274.100">
    <property type="entry name" value="RNA polymerase Rpb1, domain 3"/>
    <property type="match status" value="1"/>
</dbReference>
<dbReference type="PANTHER" id="PTHR19376:SF68">
    <property type="entry name" value="DNA-DIRECTED RNA POLYMERASE SUBUNIT BETA"/>
    <property type="match status" value="1"/>
</dbReference>
<dbReference type="Pfam" id="PF04998">
    <property type="entry name" value="RNA_pol_Rpb1_5"/>
    <property type="match status" value="1"/>
</dbReference>
<dbReference type="Pfam" id="PF05000">
    <property type="entry name" value="RNA_pol_Rpb1_4"/>
    <property type="match status" value="1"/>
</dbReference>
<dbReference type="GO" id="GO:0046872">
    <property type="term" value="F:metal ion binding"/>
    <property type="evidence" value="ECO:0007669"/>
    <property type="project" value="UniProtKB-KW"/>
</dbReference>
<dbReference type="SUPFAM" id="SSF64484">
    <property type="entry name" value="beta and beta-prime subunits of DNA dependent RNA-polymerase"/>
    <property type="match status" value="1"/>
</dbReference>
<keyword evidence="5" id="KW-0479">Metal-binding</keyword>
<gene>
    <name evidence="12" type="primary">rpoC2</name>
</gene>
<dbReference type="InterPro" id="IPR042102">
    <property type="entry name" value="RNA_pol_Rpb1_3_sf"/>
</dbReference>
<dbReference type="Pfam" id="PF04983">
    <property type="entry name" value="RNA_pol_Rpb1_3"/>
    <property type="match status" value="1"/>
</dbReference>
<dbReference type="InterPro" id="IPR007066">
    <property type="entry name" value="RNA_pol_Rpb1_3"/>
</dbReference>
<dbReference type="InterPro" id="IPR045867">
    <property type="entry name" value="DNA-dir_RpoC_beta_prime"/>
</dbReference>
<dbReference type="GO" id="GO:0000428">
    <property type="term" value="C:DNA-directed RNA polymerase complex"/>
    <property type="evidence" value="ECO:0007669"/>
    <property type="project" value="UniProtKB-KW"/>
</dbReference>
<evidence type="ECO:0000313" key="12">
    <source>
        <dbReference type="EMBL" id="AST09063.1"/>
    </source>
</evidence>
<dbReference type="InterPro" id="IPR038120">
    <property type="entry name" value="Rpb1_funnel_sf"/>
</dbReference>
<sequence>MESFFCNRTFDKGEMRKLIQWFLVNYGTARTAKLVDRLKTVGFHYATKAGISLGIDDLKIPPIKTRLLMNAETKIEENEKHFLSGKITAVERLQKVIDVWNTTNELLKNEVIIHFRQTDLLNPVYMMAFSGARGNISQVRQLVGMRGLMADSRGEIIDLPIKSNFREGLNVTEYLISCYGARKGLVDTALRTANSGYLTRRLVDVAQSVIINKTDCGTYHGILVNPLIKDKKTYISIEKRLIGRVLAKDVFDIQNKKLIASRGQDICSYLAPKILKNTTQRLYVRSPLTCESNRGICQLCYGWSLAHGRLAQIGEAVGIIAAQSIGEPGTQLTMRTFHTGGVFAGNVADRIYAPHDGILEYFSDSGGKKIRTRYGEDVFFTFTEKRLFIKETELNTSTLTLPRYTIIFIKPGQKIFARQIIAEMSSITEIVPSSDKNDWVEASKEVKTNIGGQIYFDNLITVQQHNASEKIQQINKNQNVTKAKENGLVWVLNGNLFSFLTIFKKLSIESKQRYTLSEMKISKNRKFQIFIDNVCNKSIYKKNQNIKHRILQPCSPTFTNLETYNYRNKQIHDKNYENPYRYQFYTKNLNIKINLSKVQQLKKQVKIDFHQNKVKAIRKNRLGKDYKTYKKPIPHCETSYLEKYDNINFCSQDIKRYPKELSFDYQNLNKQKHCQYEEITVLTSNKQCLIHNTENQVIFDTQLRTLKVNIGDLICKGNEIADSLRSTQSGQIISIQHNQIILRKGIPNLASENTLVGVNNRDLIAKNNLLFHLVYKKPKTGDIVQGLPKIEELLEARRTKDLQTIVDNPHEKLRQQFNFYKQKYDNAIATRKSAEKIQQFLVNGIQLVYQSQGIEISDKHIEIIVKQMTSKVLIEEGGETSLLSGEVIEINRIEKINKNIIKKAEYQPILLGITKASLNTESFISAASFQETTRVLIQAAVEGKTDWLYGLKENVILGRLIPAGTGFQTKEKSTTKLLQTPTANKFDN</sequence>
<protein>
    <recommendedName>
        <fullName evidence="1">DNA-directed RNA polymerase</fullName>
        <ecNumber evidence="1">2.7.7.6</ecNumber>
    </recommendedName>
</protein>
<keyword evidence="6" id="KW-0862">Zinc</keyword>
<evidence type="ECO:0000256" key="7">
    <source>
        <dbReference type="ARBA" id="ARBA00023163"/>
    </source>
</evidence>
<dbReference type="InterPro" id="IPR012756">
    <property type="entry name" value="DNA-dir_RpoC2_beta_pp"/>
</dbReference>
<dbReference type="HAMAP" id="MF_01324">
    <property type="entry name" value="RNApol_bact_RpoC2"/>
    <property type="match status" value="1"/>
</dbReference>
<keyword evidence="7" id="KW-0804">Transcription</keyword>
<dbReference type="EC" id="2.7.7.6" evidence="1"/>
<keyword evidence="12" id="KW-0934">Plastid</keyword>
<evidence type="ECO:0000256" key="5">
    <source>
        <dbReference type="ARBA" id="ARBA00022723"/>
    </source>
</evidence>
<geneLocation type="plastid" evidence="12"/>
<dbReference type="InterPro" id="IPR007083">
    <property type="entry name" value="RNA_pol_Rpb1_4"/>
</dbReference>
<dbReference type="Gene3D" id="1.10.1790.20">
    <property type="match status" value="1"/>
</dbReference>
<evidence type="ECO:0000256" key="8">
    <source>
        <dbReference type="ARBA" id="ARBA00048552"/>
    </source>
</evidence>
<dbReference type="CDD" id="cd02655">
    <property type="entry name" value="RNAP_beta'_C"/>
    <property type="match status" value="1"/>
</dbReference>
<evidence type="ECO:0000259" key="9">
    <source>
        <dbReference type="Pfam" id="PF04983"/>
    </source>
</evidence>
<accession>A0A223FMG9</accession>
<dbReference type="EMBL" id="KY706202">
    <property type="protein sequence ID" value="AST09063.1"/>
    <property type="molecule type" value="Genomic_DNA"/>
</dbReference>
<proteinExistence type="inferred from homology"/>
<evidence type="ECO:0000259" key="11">
    <source>
        <dbReference type="Pfam" id="PF05000"/>
    </source>
</evidence>
<dbReference type="InterPro" id="IPR007081">
    <property type="entry name" value="RNA_pol_Rpb1_5"/>
</dbReference>
<dbReference type="GO" id="GO:0006351">
    <property type="term" value="P:DNA-templated transcription"/>
    <property type="evidence" value="ECO:0007669"/>
    <property type="project" value="InterPro"/>
</dbReference>
<feature type="domain" description="RNA polymerase Rpb1" evidence="9">
    <location>
        <begin position="4"/>
        <end position="58"/>
    </location>
</feature>
<feature type="domain" description="RNA polymerase Rpb1" evidence="11">
    <location>
        <begin position="87"/>
        <end position="166"/>
    </location>
</feature>
<reference evidence="12" key="1">
    <citation type="journal article" date="2017" name="PeerJ">
        <title>Chloroplast genome expansion by intron multiplication in the basal psychrophilic euglenoid Eutreptiella pomquetensis.</title>
        <authorList>
            <person name="Dabbagh N."/>
            <person name="Bennett M.S."/>
            <person name="Triemer R.E."/>
            <person name="Preisfeld A."/>
        </authorList>
    </citation>
    <scope>NUCLEOTIDE SEQUENCE</scope>
    <source>
        <strain evidence="12">CCMP1491</strain>
    </source>
</reference>
<name>A0A223FMG9_9EUGL</name>
<keyword evidence="2" id="KW-0240">DNA-directed RNA polymerase</keyword>
<dbReference type="AlphaFoldDB" id="A0A223FMG9"/>
<evidence type="ECO:0000256" key="1">
    <source>
        <dbReference type="ARBA" id="ARBA00012418"/>
    </source>
</evidence>
<dbReference type="GO" id="GO:0003677">
    <property type="term" value="F:DNA binding"/>
    <property type="evidence" value="ECO:0007669"/>
    <property type="project" value="InterPro"/>
</dbReference>
<comment type="catalytic activity">
    <reaction evidence="8">
        <text>RNA(n) + a ribonucleoside 5'-triphosphate = RNA(n+1) + diphosphate</text>
        <dbReference type="Rhea" id="RHEA:21248"/>
        <dbReference type="Rhea" id="RHEA-COMP:14527"/>
        <dbReference type="Rhea" id="RHEA-COMP:17342"/>
        <dbReference type="ChEBI" id="CHEBI:33019"/>
        <dbReference type="ChEBI" id="CHEBI:61557"/>
        <dbReference type="ChEBI" id="CHEBI:140395"/>
        <dbReference type="EC" id="2.7.7.6"/>
    </reaction>
</comment>
<feature type="domain" description="RNA polymerase Rpb1" evidence="10">
    <location>
        <begin position="168"/>
        <end position="919"/>
    </location>
</feature>
<dbReference type="GO" id="GO:0003899">
    <property type="term" value="F:DNA-directed RNA polymerase activity"/>
    <property type="evidence" value="ECO:0007669"/>
    <property type="project" value="UniProtKB-EC"/>
</dbReference>
<dbReference type="Gene3D" id="1.10.132.30">
    <property type="match status" value="1"/>
</dbReference>
<evidence type="ECO:0000256" key="6">
    <source>
        <dbReference type="ARBA" id="ARBA00022833"/>
    </source>
</evidence>
<dbReference type="PANTHER" id="PTHR19376">
    <property type="entry name" value="DNA-DIRECTED RNA POLYMERASE"/>
    <property type="match status" value="1"/>
</dbReference>
<dbReference type="NCBIfam" id="TIGR02388">
    <property type="entry name" value="rpoC2_cyan"/>
    <property type="match status" value="1"/>
</dbReference>
<evidence type="ECO:0000256" key="3">
    <source>
        <dbReference type="ARBA" id="ARBA00022679"/>
    </source>
</evidence>
<evidence type="ECO:0000256" key="2">
    <source>
        <dbReference type="ARBA" id="ARBA00022478"/>
    </source>
</evidence>
<evidence type="ECO:0000259" key="10">
    <source>
        <dbReference type="Pfam" id="PF04998"/>
    </source>
</evidence>